<dbReference type="Proteomes" id="UP000030678">
    <property type="component" value="Unassembled WGS sequence"/>
</dbReference>
<keyword evidence="2" id="KW-0521">NADP</keyword>
<comment type="similarity">
    <text evidence="1">Belongs to the short-chain dehydrogenases/reductases (SDR) family.</text>
</comment>
<dbReference type="PRINTS" id="PR00080">
    <property type="entry name" value="SDRFAMILY"/>
</dbReference>
<dbReference type="InterPro" id="IPR036291">
    <property type="entry name" value="NAD(P)-bd_dom_sf"/>
</dbReference>
<reference evidence="5 6" key="1">
    <citation type="submission" date="2013-03" db="EMBL/GenBank/DDBJ databases">
        <title>The Genome Sequence of Cladophialophora carrionii CBS 160.54.</title>
        <authorList>
            <consortium name="The Broad Institute Genomics Platform"/>
            <person name="Cuomo C."/>
            <person name="de Hoog S."/>
            <person name="Gorbushina A."/>
            <person name="Walker B."/>
            <person name="Young S.K."/>
            <person name="Zeng Q."/>
            <person name="Gargeya S."/>
            <person name="Fitzgerald M."/>
            <person name="Haas B."/>
            <person name="Abouelleil A."/>
            <person name="Allen A.W."/>
            <person name="Alvarado L."/>
            <person name="Arachchi H.M."/>
            <person name="Berlin A.M."/>
            <person name="Chapman S.B."/>
            <person name="Gainer-Dewar J."/>
            <person name="Goldberg J."/>
            <person name="Griggs A."/>
            <person name="Gujja S."/>
            <person name="Hansen M."/>
            <person name="Howarth C."/>
            <person name="Imamovic A."/>
            <person name="Ireland A."/>
            <person name="Larimer J."/>
            <person name="McCowan C."/>
            <person name="Murphy C."/>
            <person name="Pearson M."/>
            <person name="Poon T.W."/>
            <person name="Priest M."/>
            <person name="Roberts A."/>
            <person name="Saif S."/>
            <person name="Shea T."/>
            <person name="Sisk P."/>
            <person name="Sykes S."/>
            <person name="Wortman J."/>
            <person name="Nusbaum C."/>
            <person name="Birren B."/>
        </authorList>
    </citation>
    <scope>NUCLEOTIDE SEQUENCE [LARGE SCALE GENOMIC DNA]</scope>
    <source>
        <strain evidence="5 6">CBS 160.54</strain>
    </source>
</reference>
<dbReference type="SUPFAM" id="SSF51735">
    <property type="entry name" value="NAD(P)-binding Rossmann-fold domains"/>
    <property type="match status" value="1"/>
</dbReference>
<protein>
    <recommendedName>
        <fullName evidence="4">Ketoreductase domain-containing protein</fullName>
    </recommendedName>
</protein>
<dbReference type="GeneID" id="19978921"/>
<dbReference type="PANTHER" id="PTHR43639:SF1">
    <property type="entry name" value="SHORT-CHAIN DEHYDROGENASE_REDUCTASE FAMILY PROTEIN"/>
    <property type="match status" value="1"/>
</dbReference>
<dbReference type="InterPro" id="IPR057326">
    <property type="entry name" value="KR_dom"/>
</dbReference>
<evidence type="ECO:0000256" key="1">
    <source>
        <dbReference type="ARBA" id="ARBA00006484"/>
    </source>
</evidence>
<dbReference type="PRINTS" id="PR00081">
    <property type="entry name" value="GDHRDH"/>
</dbReference>
<keyword evidence="3" id="KW-0560">Oxidoreductase</keyword>
<evidence type="ECO:0000313" key="5">
    <source>
        <dbReference type="EMBL" id="ETI27979.1"/>
    </source>
</evidence>
<dbReference type="FunFam" id="3.40.50.720:FF:000084">
    <property type="entry name" value="Short-chain dehydrogenase reductase"/>
    <property type="match status" value="1"/>
</dbReference>
<evidence type="ECO:0000313" key="6">
    <source>
        <dbReference type="Proteomes" id="UP000030678"/>
    </source>
</evidence>
<dbReference type="PANTHER" id="PTHR43639">
    <property type="entry name" value="OXIDOREDUCTASE, SHORT-CHAIN DEHYDROGENASE/REDUCTASE FAMILY (AFU_ORTHOLOGUE AFUA_5G02870)"/>
    <property type="match status" value="1"/>
</dbReference>
<dbReference type="HOGENOM" id="CLU_010194_1_3_1"/>
<dbReference type="RefSeq" id="XP_008722053.1">
    <property type="nucleotide sequence ID" value="XM_008723831.1"/>
</dbReference>
<dbReference type="GO" id="GO:0016491">
    <property type="term" value="F:oxidoreductase activity"/>
    <property type="evidence" value="ECO:0007669"/>
    <property type="project" value="UniProtKB-KW"/>
</dbReference>
<evidence type="ECO:0000256" key="3">
    <source>
        <dbReference type="ARBA" id="ARBA00023002"/>
    </source>
</evidence>
<dbReference type="Gene3D" id="3.40.50.720">
    <property type="entry name" value="NAD(P)-binding Rossmann-like Domain"/>
    <property type="match status" value="1"/>
</dbReference>
<sequence>MSGKAQIRLDGKVALITGAGRGLGAGLAKTLAERGAAVVINYASSAKPALATVAEIEKEGGKAVAIQANISKTPEVTKLFEEAIKAFGKLDIVINNAGMEAFSKPEDVTEELYDQVFGLNTRAQFFVGQHALKYLSDGGRIIFMSSIAARIGVPNHALYAGSKSAVEGFARSFAADGGPRRITANAIAPGGIKTDMFAQNAWHYSPGATKDTPIETIEAGIAKLIPLGRCAVPDDIAKVVMFLCHPDSEWINGEFIGDGRSGSCLTTDLSRSNHHPHWWQRYCLNGPLRYTGCCP</sequence>
<gene>
    <name evidence="5" type="ORF">G647_00428</name>
</gene>
<feature type="domain" description="Ketoreductase" evidence="4">
    <location>
        <begin position="12"/>
        <end position="195"/>
    </location>
</feature>
<dbReference type="OrthoDB" id="47007at2759"/>
<dbReference type="AlphaFoldDB" id="V9DM46"/>
<evidence type="ECO:0000259" key="4">
    <source>
        <dbReference type="SMART" id="SM00822"/>
    </source>
</evidence>
<dbReference type="EMBL" id="KB822697">
    <property type="protein sequence ID" value="ETI27979.1"/>
    <property type="molecule type" value="Genomic_DNA"/>
</dbReference>
<evidence type="ECO:0000256" key="2">
    <source>
        <dbReference type="ARBA" id="ARBA00022857"/>
    </source>
</evidence>
<proteinExistence type="inferred from homology"/>
<name>V9DM46_9EURO</name>
<dbReference type="InterPro" id="IPR020904">
    <property type="entry name" value="Sc_DH/Rdtase_CS"/>
</dbReference>
<dbReference type="SMART" id="SM00822">
    <property type="entry name" value="PKS_KR"/>
    <property type="match status" value="1"/>
</dbReference>
<accession>V9DM46</accession>
<dbReference type="Pfam" id="PF13561">
    <property type="entry name" value="adh_short_C2"/>
    <property type="match status" value="1"/>
</dbReference>
<dbReference type="InterPro" id="IPR002347">
    <property type="entry name" value="SDR_fam"/>
</dbReference>
<organism evidence="5 6">
    <name type="scientific">Cladophialophora carrionii CBS 160.54</name>
    <dbReference type="NCBI Taxonomy" id="1279043"/>
    <lineage>
        <taxon>Eukaryota</taxon>
        <taxon>Fungi</taxon>
        <taxon>Dikarya</taxon>
        <taxon>Ascomycota</taxon>
        <taxon>Pezizomycotina</taxon>
        <taxon>Eurotiomycetes</taxon>
        <taxon>Chaetothyriomycetidae</taxon>
        <taxon>Chaetothyriales</taxon>
        <taxon>Herpotrichiellaceae</taxon>
        <taxon>Cladophialophora</taxon>
    </lineage>
</organism>
<dbReference type="VEuPathDB" id="FungiDB:G647_00428"/>
<dbReference type="PROSITE" id="PS00061">
    <property type="entry name" value="ADH_SHORT"/>
    <property type="match status" value="1"/>
</dbReference>